<dbReference type="RefSeq" id="WP_060188429.1">
    <property type="nucleotide sequence ID" value="NZ_LPJS01000041.1"/>
</dbReference>
<sequence length="411" mass="46888">MIREWPGSTDREPIYFNHIPKTAGTSVRHTLERVFETSGHNGYWFADDYLRDSRERLGSYRLLSGHLAMLPMAMSDRIYRMITFLREPQARSFSHFMHLQRQSISPWPKHLCETSYEEFLFSPVAEFELLSFQARYLGMWNPADYFATKDRWFDRSLLRERFRSADLLRNAETTLEHAWFVGLVENYETALSQLSKKLGVPLDTGAFHNAAPSRSALPELSESARARLAWLTEFDEILYERARKKGCYAEIGSDEPLVPNPAYFKSHIDFRSGFVGGGWHTPEPRDDGTGYCWSSATRAWLGFLAPWRGSSVFCARLAAWVPEDLAELKVFANGVPIATDLSFARGEDSTSFMCMSAVVPADVVDSHGLVKIELESKRTICPRDFGEMDDRNLGVYVNWARLVPATGYLGL</sequence>
<evidence type="ECO:0008006" key="3">
    <source>
        <dbReference type="Google" id="ProtNLM"/>
    </source>
</evidence>
<accession>A0AAW3PHT8</accession>
<gene>
    <name evidence="1" type="ORF">WL88_13760</name>
</gene>
<name>A0AAW3PHT8_9BURK</name>
<comment type="caution">
    <text evidence="1">The sequence shown here is derived from an EMBL/GenBank/DDBJ whole genome shotgun (WGS) entry which is preliminary data.</text>
</comment>
<dbReference type="Gene3D" id="3.40.50.300">
    <property type="entry name" value="P-loop containing nucleotide triphosphate hydrolases"/>
    <property type="match status" value="1"/>
</dbReference>
<evidence type="ECO:0000313" key="1">
    <source>
        <dbReference type="EMBL" id="KWF55215.1"/>
    </source>
</evidence>
<dbReference type="InterPro" id="IPR027417">
    <property type="entry name" value="P-loop_NTPase"/>
</dbReference>
<dbReference type="AlphaFoldDB" id="A0AAW3PHT8"/>
<dbReference type="EMBL" id="LPJV01000023">
    <property type="protein sequence ID" value="KWF55215.1"/>
    <property type="molecule type" value="Genomic_DNA"/>
</dbReference>
<evidence type="ECO:0000313" key="2">
    <source>
        <dbReference type="Proteomes" id="UP000063236"/>
    </source>
</evidence>
<dbReference type="Proteomes" id="UP000063236">
    <property type="component" value="Unassembled WGS sequence"/>
</dbReference>
<organism evidence="1 2">
    <name type="scientific">Burkholderia diffusa</name>
    <dbReference type="NCBI Taxonomy" id="488732"/>
    <lineage>
        <taxon>Bacteria</taxon>
        <taxon>Pseudomonadati</taxon>
        <taxon>Pseudomonadota</taxon>
        <taxon>Betaproteobacteria</taxon>
        <taxon>Burkholderiales</taxon>
        <taxon>Burkholderiaceae</taxon>
        <taxon>Burkholderia</taxon>
        <taxon>Burkholderia cepacia complex</taxon>
    </lineage>
</organism>
<proteinExistence type="predicted"/>
<protein>
    <recommendedName>
        <fullName evidence="3">Sulfotransferase family protein</fullName>
    </recommendedName>
</protein>
<reference evidence="1 2" key="1">
    <citation type="submission" date="2015-11" db="EMBL/GenBank/DDBJ databases">
        <title>Expanding the genomic diversity of Burkholderia species for the development of highly accurate diagnostics.</title>
        <authorList>
            <person name="Sahl J."/>
            <person name="Keim P."/>
            <person name="Wagner D."/>
        </authorList>
    </citation>
    <scope>NUCLEOTIDE SEQUENCE [LARGE SCALE GENOMIC DNA]</scope>
    <source>
        <strain evidence="1 2">MSMB378WGS</strain>
    </source>
</reference>
<dbReference type="SUPFAM" id="SSF52540">
    <property type="entry name" value="P-loop containing nucleoside triphosphate hydrolases"/>
    <property type="match status" value="1"/>
</dbReference>